<organism evidence="3 4">
    <name type="scientific">Flavilitoribacter nigricans (strain ATCC 23147 / DSM 23189 / NBRC 102662 / NCIMB 1420 / SS-2)</name>
    <name type="common">Lewinella nigricans</name>
    <dbReference type="NCBI Taxonomy" id="1122177"/>
    <lineage>
        <taxon>Bacteria</taxon>
        <taxon>Pseudomonadati</taxon>
        <taxon>Bacteroidota</taxon>
        <taxon>Saprospiria</taxon>
        <taxon>Saprospirales</taxon>
        <taxon>Lewinellaceae</taxon>
        <taxon>Flavilitoribacter</taxon>
    </lineage>
</organism>
<dbReference type="CDD" id="cd06238">
    <property type="entry name" value="M14-like"/>
    <property type="match status" value="1"/>
</dbReference>
<dbReference type="SUPFAM" id="SSF53187">
    <property type="entry name" value="Zn-dependent exopeptidases"/>
    <property type="match status" value="1"/>
</dbReference>
<dbReference type="EMBL" id="PDUD01000032">
    <property type="protein sequence ID" value="PHN03357.1"/>
    <property type="molecule type" value="Genomic_DNA"/>
</dbReference>
<keyword evidence="3" id="KW-0121">Carboxypeptidase</keyword>
<name>A0A2D0N4I9_FLAN2</name>
<reference evidence="3 4" key="1">
    <citation type="submission" date="2017-10" db="EMBL/GenBank/DDBJ databases">
        <title>The draft genome sequence of Lewinella nigricans NBRC 102662.</title>
        <authorList>
            <person name="Wang K."/>
        </authorList>
    </citation>
    <scope>NUCLEOTIDE SEQUENCE [LARGE SCALE GENOMIC DNA]</scope>
    <source>
        <strain evidence="3 4">NBRC 102662</strain>
    </source>
</reference>
<comment type="caution">
    <text evidence="3">The sequence shown here is derived from an EMBL/GenBank/DDBJ whole genome shotgun (WGS) entry which is preliminary data.</text>
</comment>
<sequence>MQRILTLLLVLSWLGLSAQSVDLTYYLPDIDYDPEIPTPESFLGYQIGSWHISHDQQLMYMRHLAELSPRMSLRQHARTYEGRPLVHIIVTSEANQARLDEIQAEHVALSDPEQSGRLDTEDMPTVIYQGFSIHGNEPSGANAAPLVAYYLAAARGAEIEALLDDLVIIFDPSFNPDGLTRFSTWANMHKNENLTSDSNDREYDEAWPGGRTNHYWFDINRDWLPVQHPESRGRIQTFHDWKPNILTDHHEMGSNSTFFFMPGEPTRVHPLTPKMNQELTGKIADYHAEALDEIGSLYYSGEGYDDFYYGKGSTYPDANGCIGILFEQASSRGHLQETDNGLLSFPYTIRNQVTTALSTQRAAVGLRQDLLNFQRDFYRQSMDDARGDRVKSYVFGDANDASRTQHLLEILRRHRIDVYKLDGDLSLDGKPFAAESSYVVPVEQTQYRLIKAMFETRTSFEDSLFYDVSAWTLPMAFNIPYAETGRRDIQGEQVTGLMDANEPAVPQQSNYAYLVDWDDYYAPKAVYRLLKAGLRAKVASRPLELEGERYPEGTVMVPARNQDMSGDEIYELIRSVSQSTGVEITAVATGYSPVGPDLGSNDFEPLELPKVLLAVGEGVSSYDAGEVWHLFDQRYGMVTSKVDISSLSRVDIWQYNVIVLPNGSYSRINSVASTIKRWLQDGGTLITMDRSAQWAAQNDLASLKVRKPTDEKDDDKTRRPYAKANRDRGGKVIGGAIFAIEADLTHPVFYGYHQEEIPVFKRGTIFFEPSNNVYATPAIYRDKPLLSGYLNKIYEGKIDGSAAVVVSGVGRGRTISMTFNPNFRAFWYGTNRIFLNSVFFGSTISGGTVETED</sequence>
<feature type="domain" description="Peptidase M14" evidence="2">
    <location>
        <begin position="60"/>
        <end position="289"/>
    </location>
</feature>
<dbReference type="Proteomes" id="UP000223913">
    <property type="component" value="Unassembled WGS sequence"/>
</dbReference>
<dbReference type="InterPro" id="IPR029062">
    <property type="entry name" value="Class_I_gatase-like"/>
</dbReference>
<keyword evidence="3" id="KW-0378">Hydrolase</keyword>
<keyword evidence="3" id="KW-0645">Protease</keyword>
<dbReference type="Gene3D" id="3.40.630.10">
    <property type="entry name" value="Zn peptidases"/>
    <property type="match status" value="1"/>
</dbReference>
<dbReference type="SUPFAM" id="SSF52317">
    <property type="entry name" value="Class I glutamine amidotransferase-like"/>
    <property type="match status" value="1"/>
</dbReference>
<evidence type="ECO:0000259" key="2">
    <source>
        <dbReference type="Pfam" id="PF00246"/>
    </source>
</evidence>
<feature type="region of interest" description="Disordered" evidence="1">
    <location>
        <begin position="705"/>
        <end position="727"/>
    </location>
</feature>
<dbReference type="RefSeq" id="WP_099153194.1">
    <property type="nucleotide sequence ID" value="NZ_PDUD01000032.1"/>
</dbReference>
<dbReference type="OrthoDB" id="9758209at2"/>
<gene>
    <name evidence="3" type="ORF">CRP01_27110</name>
</gene>
<dbReference type="GO" id="GO:0008270">
    <property type="term" value="F:zinc ion binding"/>
    <property type="evidence" value="ECO:0007669"/>
    <property type="project" value="InterPro"/>
</dbReference>
<dbReference type="Pfam" id="PF00246">
    <property type="entry name" value="Peptidase_M14"/>
    <property type="match status" value="1"/>
</dbReference>
<evidence type="ECO:0000256" key="1">
    <source>
        <dbReference type="SAM" id="MobiDB-lite"/>
    </source>
</evidence>
<evidence type="ECO:0000313" key="4">
    <source>
        <dbReference type="Proteomes" id="UP000223913"/>
    </source>
</evidence>
<keyword evidence="4" id="KW-1185">Reference proteome</keyword>
<dbReference type="AlphaFoldDB" id="A0A2D0N4I9"/>
<dbReference type="InterPro" id="IPR000834">
    <property type="entry name" value="Peptidase_M14"/>
</dbReference>
<dbReference type="GO" id="GO:0006508">
    <property type="term" value="P:proteolysis"/>
    <property type="evidence" value="ECO:0007669"/>
    <property type="project" value="InterPro"/>
</dbReference>
<protein>
    <submittedName>
        <fullName evidence="3">Zinc carboxypeptidase</fullName>
    </submittedName>
</protein>
<accession>A0A2D0N4I9</accession>
<evidence type="ECO:0000313" key="3">
    <source>
        <dbReference type="EMBL" id="PHN03357.1"/>
    </source>
</evidence>
<dbReference type="GO" id="GO:0004181">
    <property type="term" value="F:metallocarboxypeptidase activity"/>
    <property type="evidence" value="ECO:0007669"/>
    <property type="project" value="InterPro"/>
</dbReference>
<feature type="compositionally biased region" description="Basic and acidic residues" evidence="1">
    <location>
        <begin position="707"/>
        <end position="727"/>
    </location>
</feature>
<proteinExistence type="predicted"/>